<evidence type="ECO:0000313" key="2">
    <source>
        <dbReference type="Proteomes" id="UP000605427"/>
    </source>
</evidence>
<protein>
    <submittedName>
        <fullName evidence="1">DUF4865 domain-containing protein</fullName>
    </submittedName>
</protein>
<gene>
    <name evidence="1" type="ORF">GCM10007362_04040</name>
</gene>
<evidence type="ECO:0000313" key="1">
    <source>
        <dbReference type="EMBL" id="GGH69215.1"/>
    </source>
</evidence>
<keyword evidence="2" id="KW-1185">Reference proteome</keyword>
<dbReference type="Proteomes" id="UP000605427">
    <property type="component" value="Unassembled WGS sequence"/>
</dbReference>
<dbReference type="InterPro" id="IPR032349">
    <property type="entry name" value="DUF4865"/>
</dbReference>
<sequence>MIAMQYKIPLPADYDMPIIRRRVRTNGHRTDGFRDLALKAYLISEKGSHGNVSNHYAPFYLWNDHNGMNEFLLNGPYDAILHSFGWQQVNIGVPLSVRIVPNFPQVRWAVEIAGRIPQAASLKGFGGKLIEQLPKTQDAIGEAVIYNPDKWGFSQFAFYEQLPEKWSDEAQRLTQLDAYPSFEATIYEVLHVSQ</sequence>
<proteinExistence type="predicted"/>
<reference evidence="2" key="1">
    <citation type="journal article" date="2019" name="Int. J. Syst. Evol. Microbiol.">
        <title>The Global Catalogue of Microorganisms (GCM) 10K type strain sequencing project: providing services to taxonomists for standard genome sequencing and annotation.</title>
        <authorList>
            <consortium name="The Broad Institute Genomics Platform"/>
            <consortium name="The Broad Institute Genome Sequencing Center for Infectious Disease"/>
            <person name="Wu L."/>
            <person name="Ma J."/>
        </authorList>
    </citation>
    <scope>NUCLEOTIDE SEQUENCE [LARGE SCALE GENOMIC DNA]</scope>
    <source>
        <strain evidence="2">CCM 8702</strain>
    </source>
</reference>
<dbReference type="EMBL" id="BMDD01000001">
    <property type="protein sequence ID" value="GGH69215.1"/>
    <property type="molecule type" value="Genomic_DNA"/>
</dbReference>
<name>A0ABQ1ZJR1_9BACL</name>
<dbReference type="RefSeq" id="WP_172238328.1">
    <property type="nucleotide sequence ID" value="NZ_BMDD01000001.1"/>
</dbReference>
<organism evidence="1 2">
    <name type="scientific">Saccharibacillus endophyticus</name>
    <dbReference type="NCBI Taxonomy" id="2060666"/>
    <lineage>
        <taxon>Bacteria</taxon>
        <taxon>Bacillati</taxon>
        <taxon>Bacillota</taxon>
        <taxon>Bacilli</taxon>
        <taxon>Bacillales</taxon>
        <taxon>Paenibacillaceae</taxon>
        <taxon>Saccharibacillus</taxon>
    </lineage>
</organism>
<accession>A0ABQ1ZJR1</accession>
<comment type="caution">
    <text evidence="1">The sequence shown here is derived from an EMBL/GenBank/DDBJ whole genome shotgun (WGS) entry which is preliminary data.</text>
</comment>
<dbReference type="Pfam" id="PF16157">
    <property type="entry name" value="DUF4865"/>
    <property type="match status" value="1"/>
</dbReference>